<dbReference type="SUPFAM" id="SSF63712">
    <property type="entry name" value="Nicotinic receptor ligand binding domain-like"/>
    <property type="match status" value="1"/>
</dbReference>
<proteinExistence type="predicted"/>
<feature type="domain" description="Neurotransmitter-gated ion-channel ligand-binding" evidence="1">
    <location>
        <begin position="46"/>
        <end position="88"/>
    </location>
</feature>
<sequence length="124" mass="13628">MCSNQSEKQNNVSDNPLKHGVKMVLNPVVSALSSSTGSTGMSVAKTTVDKLLKGYDIRLRPDFGGPPVIVGMSINIASIDSISEVNMMRWFSIACCASSPFHSVFYHFCFWRDQMTLKLFKSSA</sequence>
<dbReference type="InterPro" id="IPR036734">
    <property type="entry name" value="Neur_chan_lig-bd_sf"/>
</dbReference>
<dbReference type="Ensembl" id="ENSATET00000040212.1">
    <property type="protein sequence ID" value="ENSATEP00000044798.1"/>
    <property type="gene ID" value="ENSATEG00000008542.3"/>
</dbReference>
<evidence type="ECO:0000313" key="2">
    <source>
        <dbReference type="Ensembl" id="ENSATEP00000044798.1"/>
    </source>
</evidence>
<dbReference type="Gene3D" id="2.70.170.10">
    <property type="entry name" value="Neurotransmitter-gated ion-channel ligand-binding domain"/>
    <property type="match status" value="1"/>
</dbReference>
<dbReference type="InterPro" id="IPR006202">
    <property type="entry name" value="Neur_chan_lig-bd"/>
</dbReference>
<reference evidence="2" key="3">
    <citation type="submission" date="2025-09" db="UniProtKB">
        <authorList>
            <consortium name="Ensembl"/>
        </authorList>
    </citation>
    <scope>IDENTIFICATION</scope>
</reference>
<evidence type="ECO:0000313" key="3">
    <source>
        <dbReference type="Proteomes" id="UP000265040"/>
    </source>
</evidence>
<reference evidence="2" key="1">
    <citation type="submission" date="2021-04" db="EMBL/GenBank/DDBJ databases">
        <authorList>
            <consortium name="Wellcome Sanger Institute Data Sharing"/>
        </authorList>
    </citation>
    <scope>NUCLEOTIDE SEQUENCE [LARGE SCALE GENOMIC DNA]</scope>
</reference>
<organism evidence="2 3">
    <name type="scientific">Anabas testudineus</name>
    <name type="common">Climbing perch</name>
    <name type="synonym">Anthias testudineus</name>
    <dbReference type="NCBI Taxonomy" id="64144"/>
    <lineage>
        <taxon>Eukaryota</taxon>
        <taxon>Metazoa</taxon>
        <taxon>Chordata</taxon>
        <taxon>Craniata</taxon>
        <taxon>Vertebrata</taxon>
        <taxon>Euteleostomi</taxon>
        <taxon>Actinopterygii</taxon>
        <taxon>Neopterygii</taxon>
        <taxon>Teleostei</taxon>
        <taxon>Neoteleostei</taxon>
        <taxon>Acanthomorphata</taxon>
        <taxon>Anabantaria</taxon>
        <taxon>Anabantiformes</taxon>
        <taxon>Anabantoidei</taxon>
        <taxon>Anabantidae</taxon>
        <taxon>Anabas</taxon>
    </lineage>
</organism>
<dbReference type="Pfam" id="PF02931">
    <property type="entry name" value="Neur_chan_LBD"/>
    <property type="match status" value="1"/>
</dbReference>
<evidence type="ECO:0000259" key="1">
    <source>
        <dbReference type="Pfam" id="PF02931"/>
    </source>
</evidence>
<accession>A0A7N6A7J1</accession>
<keyword evidence="3" id="KW-1185">Reference proteome</keyword>
<dbReference type="GeneTree" id="ENSGT00940000164188"/>
<dbReference type="GO" id="GO:0016020">
    <property type="term" value="C:membrane"/>
    <property type="evidence" value="ECO:0007669"/>
    <property type="project" value="InterPro"/>
</dbReference>
<dbReference type="Proteomes" id="UP000265040">
    <property type="component" value="Chromosome 14"/>
</dbReference>
<reference evidence="2" key="2">
    <citation type="submission" date="2025-08" db="UniProtKB">
        <authorList>
            <consortium name="Ensembl"/>
        </authorList>
    </citation>
    <scope>IDENTIFICATION</scope>
</reference>
<dbReference type="AlphaFoldDB" id="A0A7N6A7J1"/>
<protein>
    <recommendedName>
        <fullName evidence="1">Neurotransmitter-gated ion-channel ligand-binding domain-containing protein</fullName>
    </recommendedName>
</protein>
<dbReference type="GO" id="GO:0005230">
    <property type="term" value="F:extracellular ligand-gated monoatomic ion channel activity"/>
    <property type="evidence" value="ECO:0007669"/>
    <property type="project" value="InterPro"/>
</dbReference>
<name>A0A7N6A7J1_ANATE</name>